<evidence type="ECO:0000259" key="9">
    <source>
        <dbReference type="PROSITE" id="PS50118"/>
    </source>
</evidence>
<dbReference type="PANTHER" id="PTHR13059">
    <property type="entry name" value="HMG-BOX TRANSCRIPTION FACTOR BBX"/>
    <property type="match status" value="1"/>
</dbReference>
<feature type="compositionally biased region" description="Polar residues" evidence="8">
    <location>
        <begin position="1624"/>
        <end position="1639"/>
    </location>
</feature>
<feature type="compositionally biased region" description="Basic and acidic residues" evidence="8">
    <location>
        <begin position="1195"/>
        <end position="1214"/>
    </location>
</feature>
<gene>
    <name evidence="10" type="ORF">TSAR_003028</name>
</gene>
<dbReference type="EMBL" id="NNAY01000229">
    <property type="protein sequence ID" value="OXU29858.1"/>
    <property type="molecule type" value="Genomic_DNA"/>
</dbReference>
<evidence type="ECO:0000256" key="7">
    <source>
        <dbReference type="PROSITE-ProRule" id="PRU00267"/>
    </source>
</evidence>
<sequence>MLGSCIYEHNLALGEGSTKVTTQNLSLIHKTFDVTQPVVEAQKISRNIMLNADPEKYGSKYQECSYPDTLAHNPSSREMEDSVLRPPVAKKTISDPAVSAKKLPKKRKFIPSELDELENINNSYGSSIITNPNPEPTVMVPSIPMPEPIQKPPAKTNEVYQLLTNPVVTPPQKTAVDYSLREEDIHQKTYNHQPATSIIPTITVNIDLNEWKGHRILASRNNQYYPGVIKNAVDEDLFIMLDSEPEIYKFSNILSSRKFDVISDASPSSTQITVDTKVCFRRPNAMNLSQSETASNVFYVGTISRILLKPTRFVVEMLTKNENYIVKRADLRLIRPPWWDEIEETFEDQKSLSFESNENTSMCNNLESSNPLIQSNKSSQISHVSGDKVKCYYRTTGTSPFMPLMSGIQSTSNLVSNSADPSYDDFESEDDLDKEDIAFTLDGDVKLSGSSKRSSMQSRGSTSSLIEQRSITPRSQAATPRSQAATPHKYKKGDVVVTPSGIRKKFNGKQWRRLCSKDPCTKESQRRGFCSRHLSLKGSGLRGPSGNFSGKIDCEDTSRDSDTSPNYAERRVAGRFDQDETEAANMLVSLGSSRSATPAFSSPTGQASISPCVNNSPVQALGLNQNNVFMPISNPEKNMTSLVSPNISKWKQSPTQTNYLVQYNDQPVIKPEPNRMIFPSKPSPPIMNSVTTSIGTSVIRISPVGGRTTNNHQNISLWPERNNAIFKHTIACSSAQENVMILQDVLTSTPNRSINSDLNDSHTLNRSQSPIISTFQDHRMNHEDVIVDSSDNIHPYTGHVNKSSMNVVNQRLQANFLVIKNGSDISAQNTVIQEDVIPPQTTDNIKSFQPRIYHVDNQHEQPCSPNPVQIKSINICDQLPQHETNPQQESKHGVSEESHRIPSPLSVVVSAISSNKISTSNSIFQQVIVQPAGVPSFNSKGLIITDENKERDNMQSYTWSRSTPEKTISLPPSTLSPPLSAPPVSIALNKKIKENHVPEPLIQQEEEEDDDVFEAEGSLATTNEANATKRRCHSLSALQSKDLQSPTKIKDRIRRPMNAFMIFSKRHRGVVHQRHPNQDNRTVSKILGEWWYALGPEEKQKYHDLASEVKEAHFKAHPDWKWCSKDRRKSSTSLKMNEMRGKLNSTGEELEMGAPDDVPLTSKVLDECISTKSIVADDNQSMEVTKSHSQSLQELSKDVDQTEPSLSRDEEKGHLDNSQIVICEDNSCKESLKCKHNLQIDVDNESHEDCRKCFTSSNSRTSMKKEEVTCRPKPIKARLATEDEEALKYSQSTSLKCGNITVLSASYPYSSPVNPTGVSGFQPTGGAFITMPISPKIVQQEPVSNCEKQSTCQHTINNCNCRVGDKKILPSTFTTDSLAKSNISTQATHYLREENTAMCIKQKPKFMLTVLEDPASTVSNIHQSQSYQTVNSNIHCVGQISDGTKKKVDFLQVPSKNNVKPNTVIVNQSLHVLENNHNFSNYRTICHTSPPEDTNNTFNPSPNVTSLYGTVSFNEQNKTSEDKNVLPELSYSNATYNQNFEKAKTKKDSALGTQNDSLDSANENNKGVFTLAPTPAQLGKAPLQKRQSSVPSSTVSRDTNSANSSQNSDSDMSSRITHSDLQEKQTSIGDALVSPTNSGKKMSFFKKTVEDGMDKVLEQVNFRQKFSSLPEFKPEGINSPSAISLNITTSTSNSTNQQNYRRNPLLTPIRFSVHNKEESDSSVSITPNTTSSIKLTGNTFFGPDFNIEEYQAHPDLVTNDSENSPHTPKTPSSAVINVGKETERGHRKVLEQRRQLVMQLFQEHGYFPSTQATSAFQAKHTDVFPTKTTLQLKIREVRQKLKANSTPISANNLISPQPVCEGTSNNNNRTGGGLQKVEV</sequence>
<comment type="caution">
    <text evidence="10">The sequence shown here is derived from an EMBL/GenBank/DDBJ whole genome shotgun (WGS) entry which is preliminary data.</text>
</comment>
<dbReference type="InterPro" id="IPR052412">
    <property type="entry name" value="CC-Dev_Transcription_Reg"/>
</dbReference>
<dbReference type="SUPFAM" id="SSF47095">
    <property type="entry name" value="HMG-box"/>
    <property type="match status" value="1"/>
</dbReference>
<feature type="compositionally biased region" description="Polar residues" evidence="8">
    <location>
        <begin position="466"/>
        <end position="485"/>
    </location>
</feature>
<feature type="region of interest" description="Disordered" evidence="8">
    <location>
        <begin position="957"/>
        <end position="980"/>
    </location>
</feature>
<feature type="compositionally biased region" description="Basic and acidic residues" evidence="8">
    <location>
        <begin position="552"/>
        <end position="566"/>
    </location>
</feature>
<evidence type="ECO:0000313" key="11">
    <source>
        <dbReference type="Proteomes" id="UP000215335"/>
    </source>
</evidence>
<feature type="compositionally biased region" description="Low complexity" evidence="8">
    <location>
        <begin position="1598"/>
        <end position="1614"/>
    </location>
</feature>
<dbReference type="OrthoDB" id="10051111at2759"/>
<feature type="region of interest" description="Disordered" evidence="8">
    <location>
        <begin position="1180"/>
        <end position="1214"/>
    </location>
</feature>
<evidence type="ECO:0000256" key="5">
    <source>
        <dbReference type="ARBA" id="ARBA00023163"/>
    </source>
</evidence>
<dbReference type="Pfam" id="PF00505">
    <property type="entry name" value="HMG_box"/>
    <property type="match status" value="1"/>
</dbReference>
<feature type="compositionally biased region" description="Gly residues" evidence="8">
    <location>
        <begin position="1870"/>
        <end position="1879"/>
    </location>
</feature>
<name>A0A232FHC4_9HYME</name>
<evidence type="ECO:0000256" key="3">
    <source>
        <dbReference type="ARBA" id="ARBA00023015"/>
    </source>
</evidence>
<evidence type="ECO:0000256" key="6">
    <source>
        <dbReference type="ARBA" id="ARBA00023242"/>
    </source>
</evidence>
<feature type="compositionally biased region" description="Low complexity" evidence="8">
    <location>
        <begin position="447"/>
        <end position="465"/>
    </location>
</feature>
<dbReference type="Proteomes" id="UP000215335">
    <property type="component" value="Unassembled WGS sequence"/>
</dbReference>
<feature type="compositionally biased region" description="Polar residues" evidence="8">
    <location>
        <begin position="1585"/>
        <end position="1597"/>
    </location>
</feature>
<evidence type="ECO:0000256" key="1">
    <source>
        <dbReference type="ARBA" id="ARBA00022491"/>
    </source>
</evidence>
<dbReference type="CDD" id="cd21990">
    <property type="entry name" value="HMG-box_CIC-like"/>
    <property type="match status" value="1"/>
</dbReference>
<feature type="region of interest" description="Disordered" evidence="8">
    <location>
        <begin position="1542"/>
        <end position="1639"/>
    </location>
</feature>
<evidence type="ECO:0000256" key="8">
    <source>
        <dbReference type="SAM" id="MobiDB-lite"/>
    </source>
</evidence>
<feature type="compositionally biased region" description="Polar residues" evidence="8">
    <location>
        <begin position="1551"/>
        <end position="1567"/>
    </location>
</feature>
<feature type="compositionally biased region" description="Polar residues" evidence="8">
    <location>
        <begin position="1180"/>
        <end position="1194"/>
    </location>
</feature>
<dbReference type="GO" id="GO:0000981">
    <property type="term" value="F:DNA-binding transcription factor activity, RNA polymerase II-specific"/>
    <property type="evidence" value="ECO:0007669"/>
    <property type="project" value="TreeGrafter"/>
</dbReference>
<feature type="DNA-binding region" description="HMG box" evidence="7">
    <location>
        <begin position="1053"/>
        <end position="1121"/>
    </location>
</feature>
<feature type="compositionally biased region" description="Polar residues" evidence="8">
    <location>
        <begin position="957"/>
        <end position="966"/>
    </location>
</feature>
<protein>
    <recommendedName>
        <fullName evidence="9">HMG box domain-containing protein</fullName>
    </recommendedName>
</protein>
<dbReference type="FunFam" id="1.10.30.10:FF:000010">
    <property type="entry name" value="Capicua transcriptional repressor b"/>
    <property type="match status" value="1"/>
</dbReference>
<reference evidence="10 11" key="1">
    <citation type="journal article" date="2017" name="Curr. Biol.">
        <title>The Evolution of Venom by Co-option of Single-Copy Genes.</title>
        <authorList>
            <person name="Martinson E.O."/>
            <person name="Mrinalini"/>
            <person name="Kelkar Y.D."/>
            <person name="Chang C.H."/>
            <person name="Werren J.H."/>
        </authorList>
    </citation>
    <scope>NUCLEOTIDE SEQUENCE [LARGE SCALE GENOMIC DNA]</scope>
    <source>
        <strain evidence="10 11">Alberta</strain>
        <tissue evidence="10">Whole body</tissue>
    </source>
</reference>
<dbReference type="STRING" id="543379.A0A232FHC4"/>
<dbReference type="SMART" id="SM00398">
    <property type="entry name" value="HMG"/>
    <property type="match status" value="1"/>
</dbReference>
<keyword evidence="6 7" id="KW-0539">Nucleus</keyword>
<dbReference type="InterPro" id="IPR036910">
    <property type="entry name" value="HMG_box_dom_sf"/>
</dbReference>
<feature type="region of interest" description="Disordered" evidence="8">
    <location>
        <begin position="1848"/>
        <end position="1879"/>
    </location>
</feature>
<proteinExistence type="predicted"/>
<keyword evidence="3" id="KW-0805">Transcription regulation</keyword>
<dbReference type="InterPro" id="IPR032147">
    <property type="entry name" value="Cic_dom"/>
</dbReference>
<keyword evidence="5" id="KW-0804">Transcription</keyword>
<evidence type="ECO:0000256" key="4">
    <source>
        <dbReference type="ARBA" id="ARBA00023125"/>
    </source>
</evidence>
<dbReference type="PROSITE" id="PS50118">
    <property type="entry name" value="HMG_BOX_2"/>
    <property type="match status" value="1"/>
</dbReference>
<keyword evidence="2" id="KW-0597">Phosphoprotein</keyword>
<keyword evidence="4 7" id="KW-0238">DNA-binding</keyword>
<dbReference type="GO" id="GO:0000977">
    <property type="term" value="F:RNA polymerase II transcription regulatory region sequence-specific DNA binding"/>
    <property type="evidence" value="ECO:0007669"/>
    <property type="project" value="TreeGrafter"/>
</dbReference>
<dbReference type="InterPro" id="IPR058607">
    <property type="entry name" value="HMG-box_Cic-like"/>
</dbReference>
<keyword evidence="1" id="KW-0678">Repressor</keyword>
<dbReference type="Pfam" id="PF25981">
    <property type="entry name" value="HTH_Cic_C"/>
    <property type="match status" value="1"/>
</dbReference>
<dbReference type="InterPro" id="IPR058606">
    <property type="entry name" value="HTH_Cic_C"/>
</dbReference>
<feature type="compositionally biased region" description="Low complexity" evidence="8">
    <location>
        <begin position="967"/>
        <end position="980"/>
    </location>
</feature>
<dbReference type="Pfam" id="PF16090">
    <property type="entry name" value="DUF4819"/>
    <property type="match status" value="1"/>
</dbReference>
<dbReference type="PANTHER" id="PTHR13059:SF13">
    <property type="entry name" value="PROTEIN CAPICUA HOMOLOG"/>
    <property type="match status" value="1"/>
</dbReference>
<keyword evidence="11" id="KW-1185">Reference proteome</keyword>
<dbReference type="InterPro" id="IPR009071">
    <property type="entry name" value="HMG_box_dom"/>
</dbReference>
<feature type="region of interest" description="Disordered" evidence="8">
    <location>
        <begin position="447"/>
        <end position="494"/>
    </location>
</feature>
<evidence type="ECO:0000256" key="2">
    <source>
        <dbReference type="ARBA" id="ARBA00022553"/>
    </source>
</evidence>
<evidence type="ECO:0000313" key="10">
    <source>
        <dbReference type="EMBL" id="OXU29858.1"/>
    </source>
</evidence>
<feature type="region of interest" description="Disordered" evidence="8">
    <location>
        <begin position="534"/>
        <end position="566"/>
    </location>
</feature>
<feature type="domain" description="HMG box" evidence="9">
    <location>
        <begin position="1053"/>
        <end position="1121"/>
    </location>
</feature>
<dbReference type="GO" id="GO:0005634">
    <property type="term" value="C:nucleus"/>
    <property type="evidence" value="ECO:0007669"/>
    <property type="project" value="UniProtKB-UniRule"/>
</dbReference>
<accession>A0A232FHC4</accession>
<dbReference type="Gene3D" id="1.10.30.10">
    <property type="entry name" value="High mobility group box domain"/>
    <property type="match status" value="1"/>
</dbReference>
<organism evidence="10 11">
    <name type="scientific">Trichomalopsis sarcophagae</name>
    <dbReference type="NCBI Taxonomy" id="543379"/>
    <lineage>
        <taxon>Eukaryota</taxon>
        <taxon>Metazoa</taxon>
        <taxon>Ecdysozoa</taxon>
        <taxon>Arthropoda</taxon>
        <taxon>Hexapoda</taxon>
        <taxon>Insecta</taxon>
        <taxon>Pterygota</taxon>
        <taxon>Neoptera</taxon>
        <taxon>Endopterygota</taxon>
        <taxon>Hymenoptera</taxon>
        <taxon>Apocrita</taxon>
        <taxon>Proctotrupomorpha</taxon>
        <taxon>Chalcidoidea</taxon>
        <taxon>Pteromalidae</taxon>
        <taxon>Pteromalinae</taxon>
        <taxon>Trichomalopsis</taxon>
    </lineage>
</organism>